<evidence type="ECO:0000313" key="2">
    <source>
        <dbReference type="EMBL" id="TDQ38940.1"/>
    </source>
</evidence>
<evidence type="ECO:0000313" key="3">
    <source>
        <dbReference type="Proteomes" id="UP000294575"/>
    </source>
</evidence>
<feature type="transmembrane region" description="Helical" evidence="1">
    <location>
        <begin position="193"/>
        <end position="213"/>
    </location>
</feature>
<proteinExistence type="predicted"/>
<sequence>MRALAEYIMRGRRQAALAVGLTAALPLLFWLSAAGASLVLLRKGLAQSASIIAWALVPAVVWALYGDPYVLLVIGGSLLMAQVLRESASWLRVLLASLVVGLGSAWVLSVTFADSIDQLAGLLQESMPGLFDEAWQQLDGEAQARLLELLRPVLTGLMAAVAQMLALAALVVARYWQALLYNPGGFGQEFRSIRLPAAVAGLLVMGMLLAPRLSAQAAVVMPLCAIPLGVAGVALVHGVVARYNMGRFPLIGFYVGMFLFAQLLYPLLIILALADSVFDFRGLRALSKNNAGPTDNGE</sequence>
<organism evidence="2 3">
    <name type="scientific">Thiopseudomonas denitrificans</name>
    <dbReference type="NCBI Taxonomy" id="1501432"/>
    <lineage>
        <taxon>Bacteria</taxon>
        <taxon>Pseudomonadati</taxon>
        <taxon>Pseudomonadota</taxon>
        <taxon>Gammaproteobacteria</taxon>
        <taxon>Pseudomonadales</taxon>
        <taxon>Pseudomonadaceae</taxon>
        <taxon>Thiopseudomonas</taxon>
    </lineage>
</organism>
<evidence type="ECO:0000256" key="1">
    <source>
        <dbReference type="SAM" id="Phobius"/>
    </source>
</evidence>
<name>A0A4R6TYD3_9GAMM</name>
<feature type="transmembrane region" description="Helical" evidence="1">
    <location>
        <begin position="252"/>
        <end position="274"/>
    </location>
</feature>
<dbReference type="OrthoDB" id="5659946at2"/>
<keyword evidence="3" id="KW-1185">Reference proteome</keyword>
<feature type="transmembrane region" description="Helical" evidence="1">
    <location>
        <begin position="93"/>
        <end position="113"/>
    </location>
</feature>
<accession>A0A4R6TYD3</accession>
<keyword evidence="1" id="KW-0812">Transmembrane</keyword>
<dbReference type="EMBL" id="SNYK01000003">
    <property type="protein sequence ID" value="TDQ38940.1"/>
    <property type="molecule type" value="Genomic_DNA"/>
</dbReference>
<feature type="transmembrane region" description="Helical" evidence="1">
    <location>
        <begin position="219"/>
        <end position="240"/>
    </location>
</feature>
<dbReference type="RefSeq" id="WP_101497748.1">
    <property type="nucleotide sequence ID" value="NZ_LNJZ01000009.1"/>
</dbReference>
<dbReference type="Proteomes" id="UP000294575">
    <property type="component" value="Unassembled WGS sequence"/>
</dbReference>
<keyword evidence="1" id="KW-0472">Membrane</keyword>
<feature type="transmembrane region" description="Helical" evidence="1">
    <location>
        <begin position="153"/>
        <end position="173"/>
    </location>
</feature>
<dbReference type="AlphaFoldDB" id="A0A4R6TYD3"/>
<feature type="transmembrane region" description="Helical" evidence="1">
    <location>
        <begin position="51"/>
        <end position="81"/>
    </location>
</feature>
<keyword evidence="1" id="KW-1133">Transmembrane helix</keyword>
<comment type="caution">
    <text evidence="2">The sequence shown here is derived from an EMBL/GenBank/DDBJ whole genome shotgun (WGS) entry which is preliminary data.</text>
</comment>
<protein>
    <submittedName>
        <fullName evidence="2">Uncharacterized protein</fullName>
    </submittedName>
</protein>
<reference evidence="2 3" key="1">
    <citation type="submission" date="2019-03" db="EMBL/GenBank/DDBJ databases">
        <title>Genomic Encyclopedia of Type Strains, Phase IV (KMG-IV): sequencing the most valuable type-strain genomes for metagenomic binning, comparative biology and taxonomic classification.</title>
        <authorList>
            <person name="Goeker M."/>
        </authorList>
    </citation>
    <scope>NUCLEOTIDE SEQUENCE [LARGE SCALE GENOMIC DNA]</scope>
    <source>
        <strain evidence="2 3">DSM 28679</strain>
    </source>
</reference>
<gene>
    <name evidence="2" type="ORF">DFQ45_103106</name>
</gene>